<organism evidence="2 3">
    <name type="scientific">Catellicoccus marimammalium M35/04/3</name>
    <dbReference type="NCBI Taxonomy" id="1234409"/>
    <lineage>
        <taxon>Bacteria</taxon>
        <taxon>Bacillati</taxon>
        <taxon>Bacillota</taxon>
        <taxon>Bacilli</taxon>
        <taxon>Lactobacillales</taxon>
        <taxon>Enterococcaceae</taxon>
        <taxon>Catellicoccus</taxon>
    </lineage>
</organism>
<dbReference type="eggNOG" id="ENOG50301U9">
    <property type="taxonomic scope" value="Bacteria"/>
</dbReference>
<name>K8ZPL2_9ENTE</name>
<accession>K8ZPL2</accession>
<comment type="caution">
    <text evidence="2">The sequence shown here is derived from an EMBL/GenBank/DDBJ whole genome shotgun (WGS) entry which is preliminary data.</text>
</comment>
<keyword evidence="1" id="KW-0175">Coiled coil</keyword>
<dbReference type="RefSeq" id="WP_009490333.1">
    <property type="nucleotide sequence ID" value="NZ_AMYT01000017.1"/>
</dbReference>
<gene>
    <name evidence="2" type="ORF">C683_0832</name>
</gene>
<reference evidence="2 3" key="1">
    <citation type="journal article" date="2013" name="Genome Announc.">
        <title>Draft Genome Sequence of Catellicoccus marimammalium, a Novel Species Commonly Found in Gull Feces.</title>
        <authorList>
            <person name="Weigand M.R."/>
            <person name="Ryu H."/>
            <person name="Bozcek L."/>
            <person name="Konstantinidis K.T."/>
            <person name="Santo Domingo J.W."/>
        </authorList>
    </citation>
    <scope>NUCLEOTIDE SEQUENCE [LARGE SCALE GENOMIC DNA]</scope>
    <source>
        <strain evidence="2 3">M35/04/3</strain>
    </source>
</reference>
<evidence type="ECO:0000313" key="3">
    <source>
        <dbReference type="Proteomes" id="UP000016057"/>
    </source>
</evidence>
<protein>
    <submittedName>
        <fullName evidence="2">Uncharacterized protein</fullName>
    </submittedName>
</protein>
<dbReference type="EMBL" id="AMYT01000017">
    <property type="protein sequence ID" value="EKU27501.1"/>
    <property type="molecule type" value="Genomic_DNA"/>
</dbReference>
<dbReference type="AlphaFoldDB" id="K8ZPL2"/>
<dbReference type="PATRIC" id="fig|1234409.3.peg.783"/>
<evidence type="ECO:0000313" key="2">
    <source>
        <dbReference type="EMBL" id="EKU27501.1"/>
    </source>
</evidence>
<keyword evidence="3" id="KW-1185">Reference proteome</keyword>
<feature type="coiled-coil region" evidence="1">
    <location>
        <begin position="78"/>
        <end position="105"/>
    </location>
</feature>
<dbReference type="Proteomes" id="UP000016057">
    <property type="component" value="Unassembled WGS sequence"/>
</dbReference>
<evidence type="ECO:0000256" key="1">
    <source>
        <dbReference type="SAM" id="Coils"/>
    </source>
</evidence>
<sequence length="146" mass="17167">MANFEEREQKLLAKISDCLEKLDETLDKMEATDSKVKDFFEQEKALHEIRVLTRKEHRIEKDEEKAKDKEQPTMNEWIKKEQETVDEINQRLDALDADLAKIKEDEKHETKVKSYLEQKEAIKDIKDMLQKAESGKCAACANKENK</sequence>
<dbReference type="OrthoDB" id="2193138at2"/>
<proteinExistence type="predicted"/>